<dbReference type="Gene3D" id="3.90.70.10">
    <property type="entry name" value="Cysteine proteinases"/>
    <property type="match status" value="1"/>
</dbReference>
<dbReference type="InterPro" id="IPR005074">
    <property type="entry name" value="Peptidase_C39"/>
</dbReference>
<dbReference type="Pfam" id="PF00664">
    <property type="entry name" value="ABC_membrane"/>
    <property type="match status" value="1"/>
</dbReference>
<dbReference type="InterPro" id="IPR011527">
    <property type="entry name" value="ABC1_TM_dom"/>
</dbReference>
<organism evidence="13 14">
    <name type="scientific">Ferrimonas lipolytica</name>
    <dbReference type="NCBI Taxonomy" id="2724191"/>
    <lineage>
        <taxon>Bacteria</taxon>
        <taxon>Pseudomonadati</taxon>
        <taxon>Pseudomonadota</taxon>
        <taxon>Gammaproteobacteria</taxon>
        <taxon>Alteromonadales</taxon>
        <taxon>Ferrimonadaceae</taxon>
        <taxon>Ferrimonas</taxon>
    </lineage>
</organism>
<dbReference type="GO" id="GO:0005886">
    <property type="term" value="C:plasma membrane"/>
    <property type="evidence" value="ECO:0007669"/>
    <property type="project" value="UniProtKB-SubCell"/>
</dbReference>
<dbReference type="EMBL" id="CP051180">
    <property type="protein sequence ID" value="QIZ78020.1"/>
    <property type="molecule type" value="Genomic_DNA"/>
</dbReference>
<comment type="subcellular location">
    <subcellularLocation>
        <location evidence="1">Cell membrane</location>
        <topology evidence="1">Multi-pass membrane protein</topology>
    </subcellularLocation>
</comment>
<feature type="domain" description="Peptidase C39" evidence="12">
    <location>
        <begin position="8"/>
        <end position="130"/>
    </location>
</feature>
<sequence length="713" mass="78605">MTDSSAAQESAAINTPLIDGVLWLANFFELSNNRESITAGLPLPGGDLSLAHFADAATRAGLHSRRLQIALTELDATALPCLLAIEGMPPTILLKLDNNSATLLDPMSHGELTWSRAELDNRYQGNAIFVKPDYQPNREADNNSAPESHWFWGPIKRSRTLYRDIVAASLIINLFALVSPLFVMNVYDRILPNLAYDSLWVLATGAGIAYLFDLILKQVRGSLIDYAGKQTDLSVSRSLFSRVMGMQMHHRPASTGALARQFSDFDSVREFIASTTITTLVDLPFSILFILIIGWVSGPLVWPPIAAIVIMIIVTALLQKKMAHASQEAQRFADLRHSHLFESITGLETIKSSGAEGAIQYTWEQMQAHSAKWQMESRKLTNLASNFSAFIMQFTAVVTIILGVYSLEAGLLSMGGIIAAVILSSRAISPMSQLIGLLSRAHNVRATLNQLDSLMQLPQEIDNKRHYPDIGKLSGKISATELSFTYPNQESPSLKELNFNIEPGQRVAVIGRNGSGKSTLIKMVLGLFRTEQGSLRLDNSNINQLHSNALRRQIGYVPQDIRLFSGTIHENIVLGCRNISNQQLQQAIERSGVSLFTNLDSEGINRQVGESGLALSVGQRQAIALARALLTDPPILVLDEPTASLDARAELQFMRTIQQLPRDKTILLVTHKQPLMDLVDRLMVLERGRLIAQGPRQQVLDKLRNNGAKRGEQ</sequence>
<dbReference type="PROSITE" id="PS50990">
    <property type="entry name" value="PEPTIDASE_C39"/>
    <property type="match status" value="1"/>
</dbReference>
<dbReference type="AlphaFoldDB" id="A0A6H1UHD8"/>
<keyword evidence="8 9" id="KW-0472">Membrane</keyword>
<dbReference type="FunFam" id="3.40.50.300:FF:000299">
    <property type="entry name" value="ABC transporter ATP-binding protein/permease"/>
    <property type="match status" value="1"/>
</dbReference>
<dbReference type="SUPFAM" id="SSF52540">
    <property type="entry name" value="P-loop containing nucleoside triphosphate hydrolases"/>
    <property type="match status" value="1"/>
</dbReference>
<dbReference type="SUPFAM" id="SSF90123">
    <property type="entry name" value="ABC transporter transmembrane region"/>
    <property type="match status" value="1"/>
</dbReference>
<keyword evidence="4 9" id="KW-0812">Transmembrane</keyword>
<evidence type="ECO:0000259" key="10">
    <source>
        <dbReference type="PROSITE" id="PS50893"/>
    </source>
</evidence>
<keyword evidence="14" id="KW-1185">Reference proteome</keyword>
<feature type="transmembrane region" description="Helical" evidence="9">
    <location>
        <begin position="199"/>
        <end position="216"/>
    </location>
</feature>
<dbReference type="InterPro" id="IPR036640">
    <property type="entry name" value="ABC1_TM_sf"/>
</dbReference>
<evidence type="ECO:0000256" key="6">
    <source>
        <dbReference type="ARBA" id="ARBA00022840"/>
    </source>
</evidence>
<dbReference type="Gene3D" id="1.20.1560.10">
    <property type="entry name" value="ABC transporter type 1, transmembrane domain"/>
    <property type="match status" value="1"/>
</dbReference>
<keyword evidence="3" id="KW-1003">Cell membrane</keyword>
<evidence type="ECO:0000256" key="7">
    <source>
        <dbReference type="ARBA" id="ARBA00022989"/>
    </source>
</evidence>
<dbReference type="PROSITE" id="PS00211">
    <property type="entry name" value="ABC_TRANSPORTER_1"/>
    <property type="match status" value="1"/>
</dbReference>
<dbReference type="PROSITE" id="PS50929">
    <property type="entry name" value="ABC_TM1F"/>
    <property type="match status" value="1"/>
</dbReference>
<dbReference type="GO" id="GO:0016887">
    <property type="term" value="F:ATP hydrolysis activity"/>
    <property type="evidence" value="ECO:0007669"/>
    <property type="project" value="InterPro"/>
</dbReference>
<evidence type="ECO:0000256" key="9">
    <source>
        <dbReference type="SAM" id="Phobius"/>
    </source>
</evidence>
<feature type="transmembrane region" description="Helical" evidence="9">
    <location>
        <begin position="165"/>
        <end position="187"/>
    </location>
</feature>
<dbReference type="GO" id="GO:0034040">
    <property type="term" value="F:ATPase-coupled lipid transmembrane transporter activity"/>
    <property type="evidence" value="ECO:0007669"/>
    <property type="project" value="TreeGrafter"/>
</dbReference>
<keyword evidence="7 9" id="KW-1133">Transmembrane helix</keyword>
<feature type="domain" description="ABC transmembrane type-1" evidence="11">
    <location>
        <begin position="165"/>
        <end position="443"/>
    </location>
</feature>
<evidence type="ECO:0000256" key="4">
    <source>
        <dbReference type="ARBA" id="ARBA00022692"/>
    </source>
</evidence>
<keyword evidence="6" id="KW-0067">ATP-binding</keyword>
<proteinExistence type="predicted"/>
<dbReference type="GO" id="GO:0005524">
    <property type="term" value="F:ATP binding"/>
    <property type="evidence" value="ECO:0007669"/>
    <property type="project" value="UniProtKB-KW"/>
</dbReference>
<dbReference type="NCBIfam" id="TIGR03375">
    <property type="entry name" value="type_I_sec_LssB"/>
    <property type="match status" value="1"/>
</dbReference>
<evidence type="ECO:0000256" key="1">
    <source>
        <dbReference type="ARBA" id="ARBA00004651"/>
    </source>
</evidence>
<feature type="transmembrane region" description="Helical" evidence="9">
    <location>
        <begin position="383"/>
        <end position="405"/>
    </location>
</feature>
<dbReference type="CDD" id="cd18587">
    <property type="entry name" value="ABC_6TM_LapB_like"/>
    <property type="match status" value="1"/>
</dbReference>
<feature type="domain" description="ABC transporter" evidence="10">
    <location>
        <begin position="477"/>
        <end position="712"/>
    </location>
</feature>
<evidence type="ECO:0000256" key="3">
    <source>
        <dbReference type="ARBA" id="ARBA00022475"/>
    </source>
</evidence>
<evidence type="ECO:0000313" key="13">
    <source>
        <dbReference type="EMBL" id="QIZ78020.1"/>
    </source>
</evidence>
<dbReference type="Pfam" id="PF00005">
    <property type="entry name" value="ABC_tran"/>
    <property type="match status" value="1"/>
</dbReference>
<dbReference type="PANTHER" id="PTHR24221">
    <property type="entry name" value="ATP-BINDING CASSETTE SUB-FAMILY B"/>
    <property type="match status" value="1"/>
</dbReference>
<dbReference type="InterPro" id="IPR003439">
    <property type="entry name" value="ABC_transporter-like_ATP-bd"/>
</dbReference>
<keyword evidence="5" id="KW-0547">Nucleotide-binding</keyword>
<accession>A0A6H1UHD8</accession>
<dbReference type="GO" id="GO:0008233">
    <property type="term" value="F:peptidase activity"/>
    <property type="evidence" value="ECO:0007669"/>
    <property type="project" value="InterPro"/>
</dbReference>
<dbReference type="Pfam" id="PF03412">
    <property type="entry name" value="Peptidase_C39"/>
    <property type="match status" value="1"/>
</dbReference>
<dbReference type="InterPro" id="IPR017750">
    <property type="entry name" value="ATPase_T1SS"/>
</dbReference>
<dbReference type="Gene3D" id="3.40.50.300">
    <property type="entry name" value="P-loop containing nucleotide triphosphate hydrolases"/>
    <property type="match status" value="1"/>
</dbReference>
<dbReference type="InterPro" id="IPR003593">
    <property type="entry name" value="AAA+_ATPase"/>
</dbReference>
<evidence type="ECO:0000313" key="14">
    <source>
        <dbReference type="Proteomes" id="UP000501602"/>
    </source>
</evidence>
<keyword evidence="2" id="KW-0813">Transport</keyword>
<dbReference type="GO" id="GO:0140359">
    <property type="term" value="F:ABC-type transporter activity"/>
    <property type="evidence" value="ECO:0007669"/>
    <property type="project" value="InterPro"/>
</dbReference>
<gene>
    <name evidence="13" type="ORF">HER31_14600</name>
</gene>
<reference evidence="13 14" key="1">
    <citation type="submission" date="2020-04" db="EMBL/GenBank/DDBJ databases">
        <title>Ferrimonas sp. S7 isolated from sea water.</title>
        <authorList>
            <person name="Bae S.S."/>
            <person name="Baek K."/>
        </authorList>
    </citation>
    <scope>NUCLEOTIDE SEQUENCE [LARGE SCALE GENOMIC DNA]</scope>
    <source>
        <strain evidence="13 14">S7</strain>
    </source>
</reference>
<feature type="transmembrane region" description="Helical" evidence="9">
    <location>
        <begin position="271"/>
        <end position="295"/>
    </location>
</feature>
<dbReference type="Proteomes" id="UP000501602">
    <property type="component" value="Chromosome"/>
</dbReference>
<dbReference type="PANTHER" id="PTHR24221:SF248">
    <property type="entry name" value="ABC TRANSPORTER TRANSMEMBRANE REGION"/>
    <property type="match status" value="1"/>
</dbReference>
<evidence type="ECO:0000256" key="8">
    <source>
        <dbReference type="ARBA" id="ARBA00023136"/>
    </source>
</evidence>
<dbReference type="KEGG" id="fes:HER31_14600"/>
<evidence type="ECO:0000256" key="5">
    <source>
        <dbReference type="ARBA" id="ARBA00022741"/>
    </source>
</evidence>
<protein>
    <submittedName>
        <fullName evidence="13">Type I secretion system permease/ATPase</fullName>
    </submittedName>
</protein>
<dbReference type="InterPro" id="IPR027417">
    <property type="entry name" value="P-loop_NTPase"/>
</dbReference>
<dbReference type="InterPro" id="IPR039421">
    <property type="entry name" value="Type_1_exporter"/>
</dbReference>
<evidence type="ECO:0000259" key="11">
    <source>
        <dbReference type="PROSITE" id="PS50929"/>
    </source>
</evidence>
<dbReference type="PROSITE" id="PS50893">
    <property type="entry name" value="ABC_TRANSPORTER_2"/>
    <property type="match status" value="1"/>
</dbReference>
<dbReference type="SMART" id="SM00382">
    <property type="entry name" value="AAA"/>
    <property type="match status" value="1"/>
</dbReference>
<dbReference type="GO" id="GO:0006508">
    <property type="term" value="P:proteolysis"/>
    <property type="evidence" value="ECO:0007669"/>
    <property type="project" value="InterPro"/>
</dbReference>
<name>A0A6H1UHD8_9GAMM</name>
<evidence type="ECO:0000256" key="2">
    <source>
        <dbReference type="ARBA" id="ARBA00022448"/>
    </source>
</evidence>
<dbReference type="InterPro" id="IPR017871">
    <property type="entry name" value="ABC_transporter-like_CS"/>
</dbReference>
<evidence type="ECO:0000259" key="12">
    <source>
        <dbReference type="PROSITE" id="PS50990"/>
    </source>
</evidence>
<dbReference type="RefSeq" id="WP_168661577.1">
    <property type="nucleotide sequence ID" value="NZ_CP051180.1"/>
</dbReference>
<feature type="transmembrane region" description="Helical" evidence="9">
    <location>
        <begin position="301"/>
        <end position="318"/>
    </location>
</feature>